<proteinExistence type="inferred from homology"/>
<comment type="similarity">
    <text evidence="2">Belongs to the protein kinase superfamily. TKL Ser/Thr protein kinase family. TGFB receptor subfamily.</text>
</comment>
<dbReference type="EMBL" id="CASHTH010003138">
    <property type="protein sequence ID" value="CAI8040812.1"/>
    <property type="molecule type" value="Genomic_DNA"/>
</dbReference>
<dbReference type="FunFam" id="1.10.510.10:FF:000304">
    <property type="entry name" value="Receptor protein serine/threonine kinase"/>
    <property type="match status" value="1"/>
</dbReference>
<comment type="caution">
    <text evidence="18">The sequence shown here is derived from an EMBL/GenBank/DDBJ whole genome shotgun (WGS) entry which is preliminary data.</text>
</comment>
<evidence type="ECO:0000256" key="13">
    <source>
        <dbReference type="ARBA" id="ARBA00023170"/>
    </source>
</evidence>
<evidence type="ECO:0000256" key="1">
    <source>
        <dbReference type="ARBA" id="ARBA00004479"/>
    </source>
</evidence>
<dbReference type="InterPro" id="IPR011009">
    <property type="entry name" value="Kinase-like_dom_sf"/>
</dbReference>
<reference evidence="18" key="1">
    <citation type="submission" date="2023-03" db="EMBL/GenBank/DDBJ databases">
        <authorList>
            <person name="Steffen K."/>
            <person name="Cardenas P."/>
        </authorList>
    </citation>
    <scope>NUCLEOTIDE SEQUENCE</scope>
</reference>
<dbReference type="InterPro" id="IPR017441">
    <property type="entry name" value="Protein_kinase_ATP_BS"/>
</dbReference>
<dbReference type="InterPro" id="IPR008271">
    <property type="entry name" value="Ser/Thr_kinase_AS"/>
</dbReference>
<dbReference type="SMART" id="SM00467">
    <property type="entry name" value="GS"/>
    <property type="match status" value="1"/>
</dbReference>
<feature type="domain" description="GS" evidence="17">
    <location>
        <begin position="234"/>
        <end position="265"/>
    </location>
</feature>
<evidence type="ECO:0000259" key="16">
    <source>
        <dbReference type="PROSITE" id="PS50011"/>
    </source>
</evidence>
<evidence type="ECO:0000256" key="2">
    <source>
        <dbReference type="ARBA" id="ARBA00009605"/>
    </source>
</evidence>
<keyword evidence="7" id="KW-0732">Signal</keyword>
<dbReference type="Gene3D" id="1.10.510.10">
    <property type="entry name" value="Transferase(Phosphotransferase) domain 1"/>
    <property type="match status" value="1"/>
</dbReference>
<dbReference type="Gene3D" id="3.30.200.20">
    <property type="entry name" value="Phosphorylase Kinase, domain 1"/>
    <property type="match status" value="1"/>
</dbReference>
<dbReference type="PROSITE" id="PS51256">
    <property type="entry name" value="GS"/>
    <property type="match status" value="1"/>
</dbReference>
<keyword evidence="11 15" id="KW-1133">Transmembrane helix</keyword>
<evidence type="ECO:0000256" key="7">
    <source>
        <dbReference type="ARBA" id="ARBA00022729"/>
    </source>
</evidence>
<evidence type="ECO:0000313" key="18">
    <source>
        <dbReference type="EMBL" id="CAI8040812.1"/>
    </source>
</evidence>
<dbReference type="PANTHER" id="PTHR23255:SF72">
    <property type="entry name" value="RECEPTOR PROTEIN SERINE_THREONINE KINASE"/>
    <property type="match status" value="1"/>
</dbReference>
<dbReference type="Pfam" id="PF00069">
    <property type="entry name" value="Pkinase"/>
    <property type="match status" value="1"/>
</dbReference>
<evidence type="ECO:0000256" key="10">
    <source>
        <dbReference type="ARBA" id="ARBA00022840"/>
    </source>
</evidence>
<dbReference type="InterPro" id="IPR000333">
    <property type="entry name" value="TGFB_receptor"/>
</dbReference>
<gene>
    <name evidence="18" type="ORF">GBAR_LOCUS22695</name>
</gene>
<evidence type="ECO:0000256" key="6">
    <source>
        <dbReference type="ARBA" id="ARBA00022692"/>
    </source>
</evidence>
<dbReference type="Pfam" id="PF08515">
    <property type="entry name" value="TGF_beta_GS"/>
    <property type="match status" value="1"/>
</dbReference>
<dbReference type="Proteomes" id="UP001174909">
    <property type="component" value="Unassembled WGS sequence"/>
</dbReference>
<dbReference type="GO" id="GO:0005524">
    <property type="term" value="F:ATP binding"/>
    <property type="evidence" value="ECO:0007669"/>
    <property type="project" value="UniProtKB-UniRule"/>
</dbReference>
<dbReference type="InterPro" id="IPR000719">
    <property type="entry name" value="Prot_kinase_dom"/>
</dbReference>
<dbReference type="PANTHER" id="PTHR23255">
    <property type="entry name" value="TRANSFORMING GROWTH FACTOR-BETA RECEPTOR TYPE I AND II"/>
    <property type="match status" value="1"/>
</dbReference>
<name>A0AA35X7S4_GEOBA</name>
<dbReference type="PROSITE" id="PS00107">
    <property type="entry name" value="PROTEIN_KINASE_ATP"/>
    <property type="match status" value="1"/>
</dbReference>
<accession>A0AA35X7S4</accession>
<dbReference type="InterPro" id="IPR003605">
    <property type="entry name" value="GS_dom"/>
</dbReference>
<keyword evidence="5" id="KW-0808">Transferase</keyword>
<evidence type="ECO:0000256" key="3">
    <source>
        <dbReference type="ARBA" id="ARBA00012401"/>
    </source>
</evidence>
<feature type="transmembrane region" description="Helical" evidence="15">
    <location>
        <begin position="193"/>
        <end position="219"/>
    </location>
</feature>
<keyword evidence="4" id="KW-0723">Serine/threonine-protein kinase</keyword>
<dbReference type="SUPFAM" id="SSF56112">
    <property type="entry name" value="Protein kinase-like (PK-like)"/>
    <property type="match status" value="1"/>
</dbReference>
<evidence type="ECO:0000313" key="19">
    <source>
        <dbReference type="Proteomes" id="UP001174909"/>
    </source>
</evidence>
<keyword evidence="6 15" id="KW-0812">Transmembrane</keyword>
<dbReference type="PROSITE" id="PS00108">
    <property type="entry name" value="PROTEIN_KINASE_ST"/>
    <property type="match status" value="1"/>
</dbReference>
<evidence type="ECO:0000256" key="9">
    <source>
        <dbReference type="ARBA" id="ARBA00022777"/>
    </source>
</evidence>
<dbReference type="GO" id="GO:0043235">
    <property type="term" value="C:receptor complex"/>
    <property type="evidence" value="ECO:0007669"/>
    <property type="project" value="TreeGrafter"/>
</dbReference>
<comment type="subcellular location">
    <subcellularLocation>
        <location evidence="1">Membrane</location>
        <topology evidence="1">Single-pass type I membrane protein</topology>
    </subcellularLocation>
</comment>
<dbReference type="GO" id="GO:0004675">
    <property type="term" value="F:transmembrane receptor protein serine/threonine kinase activity"/>
    <property type="evidence" value="ECO:0007669"/>
    <property type="project" value="UniProtKB-EC"/>
</dbReference>
<keyword evidence="12 15" id="KW-0472">Membrane</keyword>
<evidence type="ECO:0000256" key="4">
    <source>
        <dbReference type="ARBA" id="ARBA00022527"/>
    </source>
</evidence>
<dbReference type="GO" id="GO:0071363">
    <property type="term" value="P:cellular response to growth factor stimulus"/>
    <property type="evidence" value="ECO:0007669"/>
    <property type="project" value="TreeGrafter"/>
</dbReference>
<evidence type="ECO:0000256" key="15">
    <source>
        <dbReference type="SAM" id="Phobius"/>
    </source>
</evidence>
<evidence type="ECO:0000256" key="11">
    <source>
        <dbReference type="ARBA" id="ARBA00022989"/>
    </source>
</evidence>
<evidence type="ECO:0000256" key="14">
    <source>
        <dbReference type="PROSITE-ProRule" id="PRU10141"/>
    </source>
</evidence>
<feature type="transmembrane region" description="Helical" evidence="15">
    <location>
        <begin position="12"/>
        <end position="39"/>
    </location>
</feature>
<feature type="binding site" evidence="14">
    <location>
        <position position="293"/>
    </location>
    <ligand>
        <name>ATP</name>
        <dbReference type="ChEBI" id="CHEBI:30616"/>
    </ligand>
</feature>
<protein>
    <recommendedName>
        <fullName evidence="3">receptor protein serine/threonine kinase</fullName>
        <ecNumber evidence="3">2.7.11.30</ecNumber>
    </recommendedName>
</protein>
<dbReference type="EC" id="2.7.11.30" evidence="3"/>
<dbReference type="AlphaFoldDB" id="A0AA35X7S4"/>
<keyword evidence="13 18" id="KW-0675">Receptor</keyword>
<organism evidence="18 19">
    <name type="scientific">Geodia barretti</name>
    <name type="common">Barrett's horny sponge</name>
    <dbReference type="NCBI Taxonomy" id="519541"/>
    <lineage>
        <taxon>Eukaryota</taxon>
        <taxon>Metazoa</taxon>
        <taxon>Porifera</taxon>
        <taxon>Demospongiae</taxon>
        <taxon>Heteroscleromorpha</taxon>
        <taxon>Tetractinellida</taxon>
        <taxon>Astrophorina</taxon>
        <taxon>Geodiidae</taxon>
        <taxon>Geodia</taxon>
    </lineage>
</organism>
<evidence type="ECO:0000259" key="17">
    <source>
        <dbReference type="PROSITE" id="PS51256"/>
    </source>
</evidence>
<feature type="domain" description="Protein kinase" evidence="16">
    <location>
        <begin position="266"/>
        <end position="573"/>
    </location>
</feature>
<evidence type="ECO:0000256" key="8">
    <source>
        <dbReference type="ARBA" id="ARBA00022741"/>
    </source>
</evidence>
<sequence length="573" mass="64588">MLGSKEPPSSLMIDGVCVFVVNLYQSTLCTFLLLCWVHLIVFPAALALNCVCDYSHDACTNDSCRVDFMFHQVHCDVAVGVYLNGTIKSVVHSCIDDFVHNECRTHPSPSDDGTFYTYYACCNDRDYCNKCIIPKELPDAAYRMMGSWLDLDCNFTLPQPSLSLSLTHTLLDLPSTATPSPPGDSLSLSKPQVYAMAGMLGLVCVCLVVAVVVIIYVWCKRNERHKTASLGSLPTFEDDLLETTNMTSGSGSGQRLLEQRTIARQIKKIEIVGKGRYGEVWLGEWGGESVAIKIFTSQDEDSWAREGEVYGTYMLHHDNIAKFIACDKRPLNLGFELWMVMEYHHNGSLLDFLLIHSLTAYQAQRFVYSIASGLHYLHVDIQTGAQIKPGIAHRDLKSKNILVKSDHSCCISDFGLAVRHVGATGHVDISSINPRQGTKRYMAPEILDGSINYTKFDSYKMVDMYCFGLIIWEVARRTSNRAEEYQLPYFQHVSHDPSMDDMRKVVCTDSIRPTIASWWSEDELLTLLSSLMQECWRSNPWARLSALRVKKNIIRKGLEKFEVKNGFPNHTFA</sequence>
<dbReference type="GO" id="GO:0005886">
    <property type="term" value="C:plasma membrane"/>
    <property type="evidence" value="ECO:0007669"/>
    <property type="project" value="TreeGrafter"/>
</dbReference>
<dbReference type="PROSITE" id="PS50011">
    <property type="entry name" value="PROTEIN_KINASE_DOM"/>
    <property type="match status" value="1"/>
</dbReference>
<evidence type="ECO:0000256" key="12">
    <source>
        <dbReference type="ARBA" id="ARBA00023136"/>
    </source>
</evidence>
<keyword evidence="19" id="KW-1185">Reference proteome</keyword>
<keyword evidence="8 14" id="KW-0547">Nucleotide-binding</keyword>
<dbReference type="SMART" id="SM00220">
    <property type="entry name" value="S_TKc"/>
    <property type="match status" value="1"/>
</dbReference>
<evidence type="ECO:0000256" key="5">
    <source>
        <dbReference type="ARBA" id="ARBA00022679"/>
    </source>
</evidence>
<keyword evidence="10 14" id="KW-0067">ATP-binding</keyword>
<keyword evidence="9" id="KW-0418">Kinase</keyword>